<protein>
    <recommendedName>
        <fullName evidence="2">Putative beta-lactamase-inhibitor-like PepSY-like domain-containing protein</fullName>
    </recommendedName>
</protein>
<evidence type="ECO:0000259" key="2">
    <source>
        <dbReference type="Pfam" id="PF11396"/>
    </source>
</evidence>
<evidence type="ECO:0000313" key="4">
    <source>
        <dbReference type="Proteomes" id="UP000306918"/>
    </source>
</evidence>
<sequence>MKKIIYYCLALCVAVTLYSTGHAQVRKVPAEVTEAFRSKYPMATNIEWRDRLSGFTASFDLNNAHYEAKFTNKGFWQNTENKIPEAELPDAVKDGFQKSKYAEEWTIKNVYKIAMKEEKTQYRVEIEKNDIQKKHLFFDPNGRLLRDNIKL</sequence>
<accession>A0A4S8HF32</accession>
<dbReference type="RefSeq" id="WP_136579915.1">
    <property type="nucleotide sequence ID" value="NZ_STFF01000009.1"/>
</dbReference>
<organism evidence="3 4">
    <name type="scientific">Niastella caeni</name>
    <dbReference type="NCBI Taxonomy" id="2569763"/>
    <lineage>
        <taxon>Bacteria</taxon>
        <taxon>Pseudomonadati</taxon>
        <taxon>Bacteroidota</taxon>
        <taxon>Chitinophagia</taxon>
        <taxon>Chitinophagales</taxon>
        <taxon>Chitinophagaceae</taxon>
        <taxon>Niastella</taxon>
    </lineage>
</organism>
<dbReference type="Pfam" id="PF11396">
    <property type="entry name" value="PepSY_like"/>
    <property type="match status" value="1"/>
</dbReference>
<proteinExistence type="predicted"/>
<dbReference type="InterPro" id="IPR021533">
    <property type="entry name" value="PepSY-like"/>
</dbReference>
<dbReference type="OrthoDB" id="668972at2"/>
<evidence type="ECO:0000313" key="3">
    <source>
        <dbReference type="EMBL" id="THU33425.1"/>
    </source>
</evidence>
<keyword evidence="4" id="KW-1185">Reference proteome</keyword>
<reference evidence="3 4" key="1">
    <citation type="submission" date="2019-04" db="EMBL/GenBank/DDBJ databases">
        <title>Niastella caeni sp. nov., isolated from activated sludge.</title>
        <authorList>
            <person name="Sheng M."/>
        </authorList>
    </citation>
    <scope>NUCLEOTIDE SEQUENCE [LARGE SCALE GENOMIC DNA]</scope>
    <source>
        <strain evidence="3 4">HX-2-15</strain>
    </source>
</reference>
<dbReference type="Gene3D" id="3.10.450.360">
    <property type="match status" value="1"/>
</dbReference>
<dbReference type="Proteomes" id="UP000306918">
    <property type="component" value="Unassembled WGS sequence"/>
</dbReference>
<evidence type="ECO:0000256" key="1">
    <source>
        <dbReference type="SAM" id="SignalP"/>
    </source>
</evidence>
<keyword evidence="1" id="KW-0732">Signal</keyword>
<dbReference type="EMBL" id="STFF01000009">
    <property type="protein sequence ID" value="THU33425.1"/>
    <property type="molecule type" value="Genomic_DNA"/>
</dbReference>
<name>A0A4S8HF32_9BACT</name>
<feature type="signal peptide" evidence="1">
    <location>
        <begin position="1"/>
        <end position="23"/>
    </location>
</feature>
<feature type="domain" description="Putative beta-lactamase-inhibitor-like PepSY-like" evidence="2">
    <location>
        <begin position="61"/>
        <end position="145"/>
    </location>
</feature>
<feature type="chain" id="PRO_5020375193" description="Putative beta-lactamase-inhibitor-like PepSY-like domain-containing protein" evidence="1">
    <location>
        <begin position="24"/>
        <end position="151"/>
    </location>
</feature>
<dbReference type="AlphaFoldDB" id="A0A4S8HF32"/>
<comment type="caution">
    <text evidence="3">The sequence shown here is derived from an EMBL/GenBank/DDBJ whole genome shotgun (WGS) entry which is preliminary data.</text>
</comment>
<dbReference type="SUPFAM" id="SSF160574">
    <property type="entry name" value="BT0923-like"/>
    <property type="match status" value="1"/>
</dbReference>
<gene>
    <name evidence="3" type="ORF">FAM09_25070</name>
</gene>